<feature type="non-terminal residue" evidence="1">
    <location>
        <position position="1"/>
    </location>
</feature>
<gene>
    <name evidence="1" type="ORF">Tci_910923</name>
</gene>
<dbReference type="AlphaFoldDB" id="A0A699W3X3"/>
<proteinExistence type="predicted"/>
<evidence type="ECO:0000313" key="1">
    <source>
        <dbReference type="EMBL" id="GFD38954.1"/>
    </source>
</evidence>
<sequence>SLPSDDMSAVYNMKYLEQASDTKKSSIVPFSLKFDVHKKRHGLRKDRTGEESTWQLSRFYPVIEELIEKLSKNELPKEDYPCMNDPSPTFH</sequence>
<reference evidence="1" key="1">
    <citation type="journal article" date="2019" name="Sci. Rep.">
        <title>Draft genome of Tanacetum cinerariifolium, the natural source of mosquito coil.</title>
        <authorList>
            <person name="Yamashiro T."/>
            <person name="Shiraishi A."/>
            <person name="Satake H."/>
            <person name="Nakayama K."/>
        </authorList>
    </citation>
    <scope>NUCLEOTIDE SEQUENCE</scope>
</reference>
<comment type="caution">
    <text evidence="1">The sequence shown here is derived from an EMBL/GenBank/DDBJ whole genome shotgun (WGS) entry which is preliminary data.</text>
</comment>
<dbReference type="InterPro" id="IPR027482">
    <property type="entry name" value="Sec1-like_dom2"/>
</dbReference>
<dbReference type="InterPro" id="IPR036045">
    <property type="entry name" value="Sec1-like_sf"/>
</dbReference>
<organism evidence="1">
    <name type="scientific">Tanacetum cinerariifolium</name>
    <name type="common">Dalmatian daisy</name>
    <name type="synonym">Chrysanthemum cinerariifolium</name>
    <dbReference type="NCBI Taxonomy" id="118510"/>
    <lineage>
        <taxon>Eukaryota</taxon>
        <taxon>Viridiplantae</taxon>
        <taxon>Streptophyta</taxon>
        <taxon>Embryophyta</taxon>
        <taxon>Tracheophyta</taxon>
        <taxon>Spermatophyta</taxon>
        <taxon>Magnoliopsida</taxon>
        <taxon>eudicotyledons</taxon>
        <taxon>Gunneridae</taxon>
        <taxon>Pentapetalae</taxon>
        <taxon>asterids</taxon>
        <taxon>campanulids</taxon>
        <taxon>Asterales</taxon>
        <taxon>Asteraceae</taxon>
        <taxon>Asteroideae</taxon>
        <taxon>Anthemideae</taxon>
        <taxon>Anthemidinae</taxon>
        <taxon>Tanacetum</taxon>
    </lineage>
</organism>
<protein>
    <submittedName>
        <fullName evidence="1">SNARE-interacting protein KEULE-like isoform X2</fullName>
    </submittedName>
</protein>
<dbReference type="Gene3D" id="1.25.40.60">
    <property type="match status" value="1"/>
</dbReference>
<dbReference type="SUPFAM" id="SSF56815">
    <property type="entry name" value="Sec1/munc18-like (SM) proteins"/>
    <property type="match status" value="1"/>
</dbReference>
<dbReference type="Gene3D" id="3.40.50.1910">
    <property type="match status" value="1"/>
</dbReference>
<accession>A0A699W3X3</accession>
<dbReference type="EMBL" id="BKCJ011508768">
    <property type="protein sequence ID" value="GFD38954.1"/>
    <property type="molecule type" value="Genomic_DNA"/>
</dbReference>
<feature type="non-terminal residue" evidence="1">
    <location>
        <position position="91"/>
    </location>
</feature>
<name>A0A699W3X3_TANCI</name>